<reference evidence="3 4" key="1">
    <citation type="submission" date="2021-11" db="EMBL/GenBank/DDBJ databases">
        <authorList>
            <person name="Liang Q."/>
            <person name="Mou H."/>
            <person name="Liu Z."/>
        </authorList>
    </citation>
    <scope>NUCLEOTIDE SEQUENCE [LARGE SCALE GENOMIC DNA]</scope>
    <source>
        <strain evidence="3 4">CHU3</strain>
    </source>
</reference>
<evidence type="ECO:0000313" key="4">
    <source>
        <dbReference type="Proteomes" id="UP001209701"/>
    </source>
</evidence>
<gene>
    <name evidence="3" type="primary">tssA</name>
    <name evidence="3" type="ORF">LNV07_13215</name>
</gene>
<dbReference type="RefSeq" id="WP_263571626.1">
    <property type="nucleotide sequence ID" value="NZ_JAJIRN010000005.1"/>
</dbReference>
<dbReference type="EMBL" id="JAJIRN010000005">
    <property type="protein sequence ID" value="MCV2369042.1"/>
    <property type="molecule type" value="Genomic_DNA"/>
</dbReference>
<feature type="domain" description="ImpA N-terminal" evidence="2">
    <location>
        <begin position="17"/>
        <end position="133"/>
    </location>
</feature>
<dbReference type="PANTHER" id="PTHR37951:SF1">
    <property type="entry name" value="TYPE VI SECRETION SYSTEM COMPONENT TSSA1"/>
    <property type="match status" value="1"/>
</dbReference>
<accession>A0ABT2YG68</accession>
<organism evidence="3 4">
    <name type="scientific">Roseateles oligotrophus</name>
    <dbReference type="NCBI Taxonomy" id="1769250"/>
    <lineage>
        <taxon>Bacteria</taxon>
        <taxon>Pseudomonadati</taxon>
        <taxon>Pseudomonadota</taxon>
        <taxon>Betaproteobacteria</taxon>
        <taxon>Burkholderiales</taxon>
        <taxon>Sphaerotilaceae</taxon>
        <taxon>Roseateles</taxon>
    </lineage>
</organism>
<evidence type="ECO:0000256" key="1">
    <source>
        <dbReference type="SAM" id="MobiDB-lite"/>
    </source>
</evidence>
<evidence type="ECO:0000259" key="2">
    <source>
        <dbReference type="Pfam" id="PF06812"/>
    </source>
</evidence>
<keyword evidence="4" id="KW-1185">Reference proteome</keyword>
<dbReference type="Proteomes" id="UP001209701">
    <property type="component" value="Unassembled WGS sequence"/>
</dbReference>
<comment type="caution">
    <text evidence="3">The sequence shown here is derived from an EMBL/GenBank/DDBJ whole genome shotgun (WGS) entry which is preliminary data.</text>
</comment>
<protein>
    <submittedName>
        <fullName evidence="3">Type VI secretion system protein TssA</fullName>
    </submittedName>
</protein>
<dbReference type="InterPro" id="IPR010657">
    <property type="entry name" value="ImpA_N"/>
</dbReference>
<feature type="region of interest" description="Disordered" evidence="1">
    <location>
        <begin position="251"/>
        <end position="278"/>
    </location>
</feature>
<sequence length="350" mass="37360">MSDFEAMGNKVDEWLLPISDEAAPCGPDLEYDNEFLALTQAAAGKPESQFGPAEAPVWRNVVAMAEALMDRSRDLRVAITWLRGCLHMQGYGALPVGLKLLHGLIGTQWAHVHPLPDPDDGDPYARVNALTLLRENEGLLGDLRASLLIEDRSIGVLSVRSVEVALGLAPARSDEEVMSQGQVSQMMAAAGGKEDGLRIRCQEALAQTRQLMSLLNEALGSELAPDLRPLYVLANGVLSCLPVEVEAEVTSDESAGENGGDQVGGPAAVSSKKGLSGSVNSREDAIRAIAMVCEYLERAEPASPAQLFLRRGSQLINQNFLQLMKMLAPDALPGVAGLVGVDPYSIDNPE</sequence>
<dbReference type="PANTHER" id="PTHR37951">
    <property type="entry name" value="CYTOPLASMIC PROTEIN-RELATED"/>
    <property type="match status" value="1"/>
</dbReference>
<evidence type="ECO:0000313" key="3">
    <source>
        <dbReference type="EMBL" id="MCV2369042.1"/>
    </source>
</evidence>
<proteinExistence type="predicted"/>
<name>A0ABT2YG68_9BURK</name>
<dbReference type="Pfam" id="PF06812">
    <property type="entry name" value="ImpA_N"/>
    <property type="match status" value="1"/>
</dbReference>
<dbReference type="NCBIfam" id="TIGR03363">
    <property type="entry name" value="VI_chp_8"/>
    <property type="match status" value="1"/>
</dbReference>
<dbReference type="InterPro" id="IPR017740">
    <property type="entry name" value="TssA-like"/>
</dbReference>